<evidence type="ECO:0000259" key="1">
    <source>
        <dbReference type="Pfam" id="PF04149"/>
    </source>
</evidence>
<evidence type="ECO:0000313" key="3">
    <source>
        <dbReference type="Proteomes" id="UP000664781"/>
    </source>
</evidence>
<keyword evidence="3" id="KW-1185">Reference proteome</keyword>
<gene>
    <name evidence="2" type="ORF">J1792_30445</name>
</gene>
<name>A0A939FVN0_9ACTN</name>
<dbReference type="InterPro" id="IPR007278">
    <property type="entry name" value="DUF397"/>
</dbReference>
<feature type="domain" description="DUF397" evidence="1">
    <location>
        <begin position="10"/>
        <end position="64"/>
    </location>
</feature>
<comment type="caution">
    <text evidence="2">The sequence shown here is derived from an EMBL/GenBank/DDBJ whole genome shotgun (WGS) entry which is preliminary data.</text>
</comment>
<dbReference type="Proteomes" id="UP000664781">
    <property type="component" value="Unassembled WGS sequence"/>
</dbReference>
<proteinExistence type="predicted"/>
<evidence type="ECO:0000313" key="2">
    <source>
        <dbReference type="EMBL" id="MBO0656905.1"/>
    </source>
</evidence>
<dbReference type="RefSeq" id="WP_207248622.1">
    <property type="nucleotide sequence ID" value="NZ_JAFMOF010000005.1"/>
</dbReference>
<protein>
    <submittedName>
        <fullName evidence="2">DUF397 domain-containing protein</fullName>
    </submittedName>
</protein>
<reference evidence="2" key="1">
    <citation type="submission" date="2021-03" db="EMBL/GenBank/DDBJ databases">
        <title>Streptomyces strains.</title>
        <authorList>
            <person name="Lund M.B."/>
            <person name="Toerring T."/>
        </authorList>
    </citation>
    <scope>NUCLEOTIDE SEQUENCE</scope>
    <source>
        <strain evidence="2">JCM 4242</strain>
    </source>
</reference>
<dbReference type="AlphaFoldDB" id="A0A939FVN0"/>
<accession>A0A939FVN0</accession>
<organism evidence="2 3">
    <name type="scientific">Streptomyces triculaminicus</name>
    <dbReference type="NCBI Taxonomy" id="2816232"/>
    <lineage>
        <taxon>Bacteria</taxon>
        <taxon>Bacillati</taxon>
        <taxon>Actinomycetota</taxon>
        <taxon>Actinomycetes</taxon>
        <taxon>Kitasatosporales</taxon>
        <taxon>Streptomycetaceae</taxon>
        <taxon>Streptomyces</taxon>
    </lineage>
</organism>
<sequence length="64" mass="6863">MTTALDLATAKWRKSSYSNGGDANCVEVADNIPSAVPVRDSKRPQGPTLTLPPSSWASFLDTLR</sequence>
<dbReference type="Pfam" id="PF04149">
    <property type="entry name" value="DUF397"/>
    <property type="match status" value="1"/>
</dbReference>
<dbReference type="EMBL" id="JAFMOF010000005">
    <property type="protein sequence ID" value="MBO0656905.1"/>
    <property type="molecule type" value="Genomic_DNA"/>
</dbReference>